<evidence type="ECO:0008006" key="7">
    <source>
        <dbReference type="Google" id="ProtNLM"/>
    </source>
</evidence>
<keyword evidence="3" id="KW-0540">Nuclease</keyword>
<evidence type="ECO:0000256" key="3">
    <source>
        <dbReference type="ARBA" id="ARBA00022722"/>
    </source>
</evidence>
<evidence type="ECO:0000256" key="1">
    <source>
        <dbReference type="ARBA" id="ARBA00022553"/>
    </source>
</evidence>
<keyword evidence="4" id="KW-0547">Nucleotide-binding</keyword>
<protein>
    <recommendedName>
        <fullName evidence="7">Nucleotidyltransferase</fullName>
    </recommendedName>
</protein>
<evidence type="ECO:0000313" key="6">
    <source>
        <dbReference type="EMBL" id="KUG19736.1"/>
    </source>
</evidence>
<comment type="caution">
    <text evidence="6">The sequence shown here is derived from an EMBL/GenBank/DDBJ whole genome shotgun (WGS) entry which is preliminary data.</text>
</comment>
<dbReference type="Pfam" id="PF01934">
    <property type="entry name" value="HepT-like"/>
    <property type="match status" value="1"/>
</dbReference>
<dbReference type="InterPro" id="IPR051813">
    <property type="entry name" value="HepT_RNase_toxin"/>
</dbReference>
<keyword evidence="1" id="KW-0597">Phosphoprotein</keyword>
<dbReference type="PANTHER" id="PTHR34139:SF1">
    <property type="entry name" value="RNASE MJ1380-RELATED"/>
    <property type="match status" value="1"/>
</dbReference>
<dbReference type="AlphaFoldDB" id="A0A0W8FFT3"/>
<reference evidence="6" key="1">
    <citation type="journal article" date="2015" name="Proc. Natl. Acad. Sci. U.S.A.">
        <title>Networks of energetic and metabolic interactions define dynamics in microbial communities.</title>
        <authorList>
            <person name="Embree M."/>
            <person name="Liu J.K."/>
            <person name="Al-Bassam M.M."/>
            <person name="Zengler K."/>
        </authorList>
    </citation>
    <scope>NUCLEOTIDE SEQUENCE</scope>
</reference>
<dbReference type="GO" id="GO:0004540">
    <property type="term" value="F:RNA nuclease activity"/>
    <property type="evidence" value="ECO:0007669"/>
    <property type="project" value="InterPro"/>
</dbReference>
<evidence type="ECO:0000256" key="5">
    <source>
        <dbReference type="ARBA" id="ARBA00022801"/>
    </source>
</evidence>
<dbReference type="GO" id="GO:0016787">
    <property type="term" value="F:hydrolase activity"/>
    <property type="evidence" value="ECO:0007669"/>
    <property type="project" value="UniProtKB-KW"/>
</dbReference>
<evidence type="ECO:0000256" key="2">
    <source>
        <dbReference type="ARBA" id="ARBA00022649"/>
    </source>
</evidence>
<dbReference type="GO" id="GO:0000166">
    <property type="term" value="F:nucleotide binding"/>
    <property type="evidence" value="ECO:0007669"/>
    <property type="project" value="UniProtKB-KW"/>
</dbReference>
<name>A0A0W8FFT3_9ZZZZ</name>
<dbReference type="InterPro" id="IPR008201">
    <property type="entry name" value="HepT-like"/>
</dbReference>
<dbReference type="PANTHER" id="PTHR34139">
    <property type="entry name" value="UPF0331 PROTEIN MJ0127"/>
    <property type="match status" value="1"/>
</dbReference>
<proteinExistence type="predicted"/>
<accession>A0A0W8FFT3</accession>
<dbReference type="GO" id="GO:0110001">
    <property type="term" value="C:toxin-antitoxin complex"/>
    <property type="evidence" value="ECO:0007669"/>
    <property type="project" value="InterPro"/>
</dbReference>
<organism evidence="6">
    <name type="scientific">hydrocarbon metagenome</name>
    <dbReference type="NCBI Taxonomy" id="938273"/>
    <lineage>
        <taxon>unclassified sequences</taxon>
        <taxon>metagenomes</taxon>
        <taxon>ecological metagenomes</taxon>
    </lineage>
</organism>
<gene>
    <name evidence="6" type="ORF">ASZ90_010539</name>
</gene>
<keyword evidence="2" id="KW-1277">Toxin-antitoxin system</keyword>
<keyword evidence="5" id="KW-0378">Hydrolase</keyword>
<sequence length="120" mass="13823">MTPEDPAYLRHILDAIISIEDFSKGISSAEDLRNRRLERAGIERMLTIIGEAAKKISPELRESYPEAPWREAAGMRDKIIHHYFGVDYEAVFLTIQDDLPVLKREIRSILDEIDRIRSTG</sequence>
<evidence type="ECO:0000256" key="4">
    <source>
        <dbReference type="ARBA" id="ARBA00022741"/>
    </source>
</evidence>
<dbReference type="EMBL" id="LNQE01001262">
    <property type="protein sequence ID" value="KUG19736.1"/>
    <property type="molecule type" value="Genomic_DNA"/>
</dbReference>